<sequence>MASSLGPFQKNAIYDLPRIQLPAFGFVFILTYKKMSDNKGSKPVCKYGPKCYRKNPAHFEEFTHDQSRRTSPEQTQARSPSPGRTSLNEENSAKNNASASNKKRNLEDTTTETDNNGGSDSRTQKKQKRSSDSSIEPPVTMPDASPSDSGEPDLPKTVVTFPSDPNGLHLGYWRDDPAELPVFVASNRSKCGGVCKNEGRNLFHALYSVLTEKLKTCDPFSKVPLKKAIDLLSSRAEKGASLEDLYQASSSASKRKPLARPFHGLGMVVPYDKKHDIGYRPLPESNRSLKRILERVATAATDVARDEALDSLQELVTNVQFANDEGDPGMGLELGQDIFSFDRSGPVFNSIIKHLLEVAYDLLNRKPFATILEVHLDRRGDNPCR</sequence>
<evidence type="ECO:0000256" key="4">
    <source>
        <dbReference type="ARBA" id="ARBA00022454"/>
    </source>
</evidence>
<evidence type="ECO:0000256" key="3">
    <source>
        <dbReference type="ARBA" id="ARBA00010803"/>
    </source>
</evidence>
<dbReference type="OrthoDB" id="416496at2759"/>
<feature type="compositionally biased region" description="Low complexity" evidence="6">
    <location>
        <begin position="88"/>
        <end position="100"/>
    </location>
</feature>
<dbReference type="InterPro" id="IPR019361">
    <property type="entry name" value="HPF1"/>
</dbReference>
<dbReference type="InterPro" id="IPR019406">
    <property type="entry name" value="APLF_PBZ"/>
</dbReference>
<feature type="domain" description="PBZ-type" evidence="7">
    <location>
        <begin position="42"/>
        <end position="64"/>
    </location>
</feature>
<dbReference type="Pfam" id="PF10283">
    <property type="entry name" value="zf-CCHH"/>
    <property type="match status" value="1"/>
</dbReference>
<accession>A0A7R8WFY6</accession>
<dbReference type="GO" id="GO:0005694">
    <property type="term" value="C:chromosome"/>
    <property type="evidence" value="ECO:0007669"/>
    <property type="project" value="UniProtKB-SubCell"/>
</dbReference>
<feature type="compositionally biased region" description="Basic and acidic residues" evidence="6">
    <location>
        <begin position="61"/>
        <end position="71"/>
    </location>
</feature>
<dbReference type="GO" id="GO:0006974">
    <property type="term" value="P:DNA damage response"/>
    <property type="evidence" value="ECO:0007669"/>
    <property type="project" value="InterPro"/>
</dbReference>
<dbReference type="GO" id="GO:0005634">
    <property type="term" value="C:nucleus"/>
    <property type="evidence" value="ECO:0007669"/>
    <property type="project" value="UniProtKB-SubCell"/>
</dbReference>
<dbReference type="AlphaFoldDB" id="A0A7R8WFY6"/>
<dbReference type="PANTHER" id="PTHR13386:SF1">
    <property type="entry name" value="HISTONE PARYLATION FACTOR 1"/>
    <property type="match status" value="1"/>
</dbReference>
<feature type="region of interest" description="Disordered" evidence="6">
    <location>
        <begin position="61"/>
        <end position="162"/>
    </location>
</feature>
<reference evidence="8" key="1">
    <citation type="submission" date="2020-11" db="EMBL/GenBank/DDBJ databases">
        <authorList>
            <person name="Tran Van P."/>
        </authorList>
    </citation>
    <scope>NUCLEOTIDE SEQUENCE</scope>
</reference>
<name>A0A7R8WFY6_9CRUS</name>
<evidence type="ECO:0000256" key="2">
    <source>
        <dbReference type="ARBA" id="ARBA00004286"/>
    </source>
</evidence>
<evidence type="ECO:0000256" key="5">
    <source>
        <dbReference type="ARBA" id="ARBA00023242"/>
    </source>
</evidence>
<evidence type="ECO:0000313" key="8">
    <source>
        <dbReference type="EMBL" id="CAD7228201.1"/>
    </source>
</evidence>
<comment type="subcellular location">
    <subcellularLocation>
        <location evidence="2">Chromosome</location>
    </subcellularLocation>
    <subcellularLocation>
        <location evidence="1">Nucleus</location>
    </subcellularLocation>
</comment>
<evidence type="ECO:0000256" key="1">
    <source>
        <dbReference type="ARBA" id="ARBA00004123"/>
    </source>
</evidence>
<dbReference type="Pfam" id="PF10228">
    <property type="entry name" value="HPF1"/>
    <property type="match status" value="1"/>
</dbReference>
<feature type="compositionally biased region" description="Polar residues" evidence="6">
    <location>
        <begin position="72"/>
        <end position="86"/>
    </location>
</feature>
<proteinExistence type="inferred from homology"/>
<dbReference type="PANTHER" id="PTHR13386">
    <property type="entry name" value="HISTONE PARYLATION FACTOR 1"/>
    <property type="match status" value="1"/>
</dbReference>
<evidence type="ECO:0000259" key="7">
    <source>
        <dbReference type="Pfam" id="PF10283"/>
    </source>
</evidence>
<gene>
    <name evidence="8" type="ORF">CTOB1V02_LOCUS6090</name>
</gene>
<comment type="similarity">
    <text evidence="3">Belongs to the HPF1 family.</text>
</comment>
<keyword evidence="4" id="KW-0158">Chromosome</keyword>
<organism evidence="8">
    <name type="scientific">Cyprideis torosa</name>
    <dbReference type="NCBI Taxonomy" id="163714"/>
    <lineage>
        <taxon>Eukaryota</taxon>
        <taxon>Metazoa</taxon>
        <taxon>Ecdysozoa</taxon>
        <taxon>Arthropoda</taxon>
        <taxon>Crustacea</taxon>
        <taxon>Oligostraca</taxon>
        <taxon>Ostracoda</taxon>
        <taxon>Podocopa</taxon>
        <taxon>Podocopida</taxon>
        <taxon>Cytherocopina</taxon>
        <taxon>Cytheroidea</taxon>
        <taxon>Cytherideidae</taxon>
        <taxon>Cyprideis</taxon>
    </lineage>
</organism>
<dbReference type="GO" id="GO:0042393">
    <property type="term" value="F:histone binding"/>
    <property type="evidence" value="ECO:0007669"/>
    <property type="project" value="InterPro"/>
</dbReference>
<evidence type="ECO:0000256" key="6">
    <source>
        <dbReference type="SAM" id="MobiDB-lite"/>
    </source>
</evidence>
<keyword evidence="5" id="KW-0539">Nucleus</keyword>
<protein>
    <recommendedName>
        <fullName evidence="7">PBZ-type domain-containing protein</fullName>
    </recommendedName>
</protein>
<dbReference type="GO" id="GO:0072572">
    <property type="term" value="F:poly-ADP-D-ribose binding"/>
    <property type="evidence" value="ECO:0007669"/>
    <property type="project" value="TreeGrafter"/>
</dbReference>
<dbReference type="EMBL" id="OB661428">
    <property type="protein sequence ID" value="CAD7228201.1"/>
    <property type="molecule type" value="Genomic_DNA"/>
</dbReference>